<dbReference type="AlphaFoldDB" id="A0A0K2VJ42"/>
<evidence type="ECO:0000313" key="1">
    <source>
        <dbReference type="EMBL" id="CDW50001.1"/>
    </source>
</evidence>
<proteinExistence type="predicted"/>
<dbReference type="EMBL" id="HACA01032640">
    <property type="protein sequence ID" value="CDW50001.1"/>
    <property type="molecule type" value="Transcribed_RNA"/>
</dbReference>
<protein>
    <submittedName>
        <fullName evidence="1">Uncharacterized protein</fullName>
    </submittedName>
</protein>
<reference evidence="1" key="1">
    <citation type="submission" date="2014-05" db="EMBL/GenBank/DDBJ databases">
        <authorList>
            <person name="Chronopoulou M."/>
        </authorList>
    </citation>
    <scope>NUCLEOTIDE SEQUENCE</scope>
    <source>
        <tissue evidence="1">Whole organism</tissue>
    </source>
</reference>
<sequence length="72" mass="8495">MNNNVSTRGVIDCIQIKVLRMNLYSKKRIESVCNRGRVIFINKAQSTSLFSSSYYELHHSQDYFLPPFFFLK</sequence>
<accession>A0A0K2VJ42</accession>
<organism evidence="1">
    <name type="scientific">Lepeophtheirus salmonis</name>
    <name type="common">Salmon louse</name>
    <name type="synonym">Caligus salmonis</name>
    <dbReference type="NCBI Taxonomy" id="72036"/>
    <lineage>
        <taxon>Eukaryota</taxon>
        <taxon>Metazoa</taxon>
        <taxon>Ecdysozoa</taxon>
        <taxon>Arthropoda</taxon>
        <taxon>Crustacea</taxon>
        <taxon>Multicrustacea</taxon>
        <taxon>Hexanauplia</taxon>
        <taxon>Copepoda</taxon>
        <taxon>Siphonostomatoida</taxon>
        <taxon>Caligidae</taxon>
        <taxon>Lepeophtheirus</taxon>
    </lineage>
</organism>
<name>A0A0K2VJ42_LEPSM</name>